<gene>
    <name evidence="1" type="ORF">NCTC13291_00792</name>
</gene>
<sequence>MPSDDLLTGIVDRVLTAIPDRLDETVVIVGGELGADSEKSREAGGLGKIPPVVIDAILQAGIAFDVCAGLALEHY</sequence>
<protein>
    <submittedName>
        <fullName evidence="1">Uncharacterized protein</fullName>
    </submittedName>
</protein>
<name>A0A379MYI0_9PROT</name>
<organism evidence="1 2">
    <name type="scientific">Roseomonas mucosa</name>
    <dbReference type="NCBI Taxonomy" id="207340"/>
    <lineage>
        <taxon>Bacteria</taxon>
        <taxon>Pseudomonadati</taxon>
        <taxon>Pseudomonadota</taxon>
        <taxon>Alphaproteobacteria</taxon>
        <taxon>Acetobacterales</taxon>
        <taxon>Roseomonadaceae</taxon>
        <taxon>Roseomonas</taxon>
    </lineage>
</organism>
<dbReference type="AlphaFoldDB" id="A0A379MYI0"/>
<evidence type="ECO:0000313" key="2">
    <source>
        <dbReference type="Proteomes" id="UP000254919"/>
    </source>
</evidence>
<accession>A0A379MYI0</accession>
<dbReference type="Proteomes" id="UP000254919">
    <property type="component" value="Unassembled WGS sequence"/>
</dbReference>
<dbReference type="EMBL" id="UGVN01000001">
    <property type="protein sequence ID" value="SUE38661.1"/>
    <property type="molecule type" value="Genomic_DNA"/>
</dbReference>
<reference evidence="1 2" key="1">
    <citation type="submission" date="2018-06" db="EMBL/GenBank/DDBJ databases">
        <authorList>
            <consortium name="Pathogen Informatics"/>
            <person name="Doyle S."/>
        </authorList>
    </citation>
    <scope>NUCLEOTIDE SEQUENCE [LARGE SCALE GENOMIC DNA]</scope>
    <source>
        <strain evidence="1 2">NCTC13291</strain>
    </source>
</reference>
<evidence type="ECO:0000313" key="1">
    <source>
        <dbReference type="EMBL" id="SUE38661.1"/>
    </source>
</evidence>
<proteinExistence type="predicted"/>